<evidence type="ECO:0000256" key="1">
    <source>
        <dbReference type="SAM" id="MobiDB-lite"/>
    </source>
</evidence>
<comment type="caution">
    <text evidence="4">The sequence shown here is derived from an EMBL/GenBank/DDBJ whole genome shotgun (WGS) entry which is preliminary data.</text>
</comment>
<feature type="domain" description="Dipeptidylpeptidase IV N-terminal" evidence="3">
    <location>
        <begin position="203"/>
        <end position="543"/>
    </location>
</feature>
<accession>A0AAD2CV46</accession>
<dbReference type="PANTHER" id="PTHR11731">
    <property type="entry name" value="PROTEASE FAMILY S9B,C DIPEPTIDYL-PEPTIDASE IV-RELATED"/>
    <property type="match status" value="1"/>
</dbReference>
<name>A0AAD2CV46_9STRA</name>
<dbReference type="GO" id="GO:0008239">
    <property type="term" value="F:dipeptidyl-peptidase activity"/>
    <property type="evidence" value="ECO:0007669"/>
    <property type="project" value="TreeGrafter"/>
</dbReference>
<dbReference type="SUPFAM" id="SSF82171">
    <property type="entry name" value="DPP6 N-terminal domain-like"/>
    <property type="match status" value="1"/>
</dbReference>
<organism evidence="4 5">
    <name type="scientific">Cylindrotheca closterium</name>
    <dbReference type="NCBI Taxonomy" id="2856"/>
    <lineage>
        <taxon>Eukaryota</taxon>
        <taxon>Sar</taxon>
        <taxon>Stramenopiles</taxon>
        <taxon>Ochrophyta</taxon>
        <taxon>Bacillariophyta</taxon>
        <taxon>Bacillariophyceae</taxon>
        <taxon>Bacillariophycidae</taxon>
        <taxon>Bacillariales</taxon>
        <taxon>Bacillariaceae</taxon>
        <taxon>Cylindrotheca</taxon>
    </lineage>
</organism>
<dbReference type="InterPro" id="IPR002469">
    <property type="entry name" value="Peptidase_S9B_N"/>
</dbReference>
<dbReference type="InterPro" id="IPR050278">
    <property type="entry name" value="Serine_Prot_S9B/DPPIV"/>
</dbReference>
<dbReference type="AlphaFoldDB" id="A0AAD2CV46"/>
<dbReference type="EMBL" id="CAKOGP040001710">
    <property type="protein sequence ID" value="CAJ1946520.1"/>
    <property type="molecule type" value="Genomic_DNA"/>
</dbReference>
<gene>
    <name evidence="4" type="ORF">CYCCA115_LOCUS10661</name>
</gene>
<dbReference type="GO" id="GO:0008236">
    <property type="term" value="F:serine-type peptidase activity"/>
    <property type="evidence" value="ECO:0007669"/>
    <property type="project" value="InterPro"/>
</dbReference>
<dbReference type="Gene3D" id="2.140.10.30">
    <property type="entry name" value="Dipeptidylpeptidase IV, N-terminal domain"/>
    <property type="match status" value="1"/>
</dbReference>
<feature type="region of interest" description="Disordered" evidence="1">
    <location>
        <begin position="587"/>
        <end position="606"/>
    </location>
</feature>
<evidence type="ECO:0000259" key="3">
    <source>
        <dbReference type="Pfam" id="PF00930"/>
    </source>
</evidence>
<dbReference type="SUPFAM" id="SSF53474">
    <property type="entry name" value="alpha/beta-Hydrolases"/>
    <property type="match status" value="1"/>
</dbReference>
<sequence>MQHSIPSANAYTSSSAPYMQPQNLTAEAVASLPPPGLSGPSSLEFVPGRKQSGRANFLVFVSTSAKSRSVLANRRSRANVDPALAAAANSERQICILDLHTFEQRPLLKIPSKRRFDSSEHQQSNASFTSDALSLEERLRRERQRLNASGNLTQFCWAYDEREVLRVLVPIRGSLYVQDGVDSYLKVLYDKHSLDHLARSSNISPPPPTAAIDPQLSPDGQLYAFCALGEIFVSSASECQQPVQITFGADLRRSVSHGLADFVAQEEMDRYRGFWWSPDSEGIVFAKVDESKIPPYRIIHHEHEATSNSCVFEDHRYPFAGKANPKVRLAYVQVDSASLGFKGHGSSDMSSSQYSSRPSSHPSEIAEHYWRNTIWFDPPREASEYLARLTFLPDGSACAQWQNRTQNCLVLSRMDLNSGRTRSLLVERSDSWINLHRLMHCLGRPIHPRECDAMGSYQHLPDTLPEDSFSFVFGSERSGFCHLYLYTYIPNFNADQAMLIRQLSAGDWMIESIAGSSLKHNAIYVTGTFDSVLEKHLYALPILANQNAHLQLERTVSSYPVPQPTHTGNQNGVRRGLKQVIDALSGKSSNSALDDSETDNHNGPTSMVMETTGTPPGVPNLNLFASTPLRLTVESGIHSIVIDPDCTKMIDTCSDLGRPPTVKIFEIPEYGPFHMLQSSARIAELPLLFTLYDATRDDKSMDLSSEFSTGLLSPELMMFPSSDGTETLHAALYRPDARVHGPGPYPLVCAVYGGPHVQRVNRSWSQCADMRAQRLRSLGFCVVKCDNRGSSRRGTAFESAIARRLGRMEVLDQVAVVRQLTVRGIADPTRVGIYGWSYGGYLSAMCLCRAPDVFHVAVAGAPVTSWDGYDTHYTERYMGLPSENPNGYRESAIFDHVPNMRGKLLLVHGLIDENVHFRHTTRLINRLIAAGKDYDLLLFPDERHSPRRLRDRIYMEQRISDYFLKHLSNSHNSAPVRAMAGL</sequence>
<evidence type="ECO:0000313" key="5">
    <source>
        <dbReference type="Proteomes" id="UP001295423"/>
    </source>
</evidence>
<dbReference type="Pfam" id="PF00326">
    <property type="entry name" value="Peptidase_S9"/>
    <property type="match status" value="1"/>
</dbReference>
<dbReference type="GO" id="GO:0006508">
    <property type="term" value="P:proteolysis"/>
    <property type="evidence" value="ECO:0007669"/>
    <property type="project" value="InterPro"/>
</dbReference>
<reference evidence="4" key="1">
    <citation type="submission" date="2023-08" db="EMBL/GenBank/DDBJ databases">
        <authorList>
            <person name="Audoor S."/>
            <person name="Bilcke G."/>
        </authorList>
    </citation>
    <scope>NUCLEOTIDE SEQUENCE</scope>
</reference>
<evidence type="ECO:0008006" key="6">
    <source>
        <dbReference type="Google" id="ProtNLM"/>
    </source>
</evidence>
<dbReference type="InterPro" id="IPR029058">
    <property type="entry name" value="AB_hydrolase_fold"/>
</dbReference>
<proteinExistence type="predicted"/>
<dbReference type="Gene3D" id="3.40.50.1820">
    <property type="entry name" value="alpha/beta hydrolase"/>
    <property type="match status" value="1"/>
</dbReference>
<dbReference type="PANTHER" id="PTHR11731:SF193">
    <property type="entry name" value="DIPEPTIDYL PEPTIDASE 9"/>
    <property type="match status" value="1"/>
</dbReference>
<dbReference type="Pfam" id="PF00930">
    <property type="entry name" value="DPPIV_N"/>
    <property type="match status" value="1"/>
</dbReference>
<keyword evidence="5" id="KW-1185">Reference proteome</keyword>
<evidence type="ECO:0000313" key="4">
    <source>
        <dbReference type="EMBL" id="CAJ1946520.1"/>
    </source>
</evidence>
<dbReference type="Proteomes" id="UP001295423">
    <property type="component" value="Unassembled WGS sequence"/>
</dbReference>
<evidence type="ECO:0000259" key="2">
    <source>
        <dbReference type="Pfam" id="PF00326"/>
    </source>
</evidence>
<feature type="domain" description="Peptidase S9 prolyl oligopeptidase catalytic" evidence="2">
    <location>
        <begin position="770"/>
        <end position="969"/>
    </location>
</feature>
<protein>
    <recommendedName>
        <fullName evidence="6">Dipeptidyl peptidase 9</fullName>
    </recommendedName>
</protein>
<dbReference type="InterPro" id="IPR001375">
    <property type="entry name" value="Peptidase_S9_cat"/>
</dbReference>